<evidence type="ECO:0000313" key="14">
    <source>
        <dbReference type="EMBL" id="CAD7397722.1"/>
    </source>
</evidence>
<gene>
    <name evidence="14" type="ORF">TPSB3V08_LOCUS1309</name>
</gene>
<evidence type="ECO:0000256" key="11">
    <source>
        <dbReference type="ARBA" id="ARBA00023303"/>
    </source>
</evidence>
<keyword evidence="5 12" id="KW-1133">Transmembrane helix</keyword>
<feature type="transmembrane region" description="Helical" evidence="12">
    <location>
        <begin position="580"/>
        <end position="604"/>
    </location>
</feature>
<reference evidence="14" key="1">
    <citation type="submission" date="2020-11" db="EMBL/GenBank/DDBJ databases">
        <authorList>
            <person name="Tran Van P."/>
        </authorList>
    </citation>
    <scope>NUCLEOTIDE SEQUENCE</scope>
</reference>
<keyword evidence="10" id="KW-1071">Ligand-gated ion channel</keyword>
<keyword evidence="6" id="KW-0406">Ion transport</keyword>
<evidence type="ECO:0000259" key="13">
    <source>
        <dbReference type="Pfam" id="PF10613"/>
    </source>
</evidence>
<dbReference type="Gene3D" id="1.10.287.70">
    <property type="match status" value="1"/>
</dbReference>
<dbReference type="AlphaFoldDB" id="A0A7R9CL75"/>
<keyword evidence="9" id="KW-0325">Glycoprotein</keyword>
<dbReference type="GO" id="GO:0015276">
    <property type="term" value="F:ligand-gated monoatomic ion channel activity"/>
    <property type="evidence" value="ECO:0007669"/>
    <property type="project" value="InterPro"/>
</dbReference>
<evidence type="ECO:0000256" key="8">
    <source>
        <dbReference type="ARBA" id="ARBA00023170"/>
    </source>
</evidence>
<dbReference type="InterPro" id="IPR019594">
    <property type="entry name" value="Glu/Gly-bd"/>
</dbReference>
<dbReference type="Pfam" id="PF10613">
    <property type="entry name" value="Lig_chan-Glu_bd"/>
    <property type="match status" value="1"/>
</dbReference>
<keyword evidence="4 12" id="KW-0812">Transmembrane</keyword>
<accession>A0A7R9CL75</accession>
<dbReference type="Gene3D" id="3.40.190.10">
    <property type="entry name" value="Periplasmic binding protein-like II"/>
    <property type="match status" value="1"/>
</dbReference>
<dbReference type="InterPro" id="IPR052192">
    <property type="entry name" value="Insect_Ionotropic_Sensory_Rcpt"/>
</dbReference>
<evidence type="ECO:0000256" key="9">
    <source>
        <dbReference type="ARBA" id="ARBA00023180"/>
    </source>
</evidence>
<dbReference type="PANTHER" id="PTHR42643:SF30">
    <property type="entry name" value="IONOTROPIC RECEPTOR 40A-RELATED"/>
    <property type="match status" value="1"/>
</dbReference>
<dbReference type="SUPFAM" id="SSF53850">
    <property type="entry name" value="Periplasmic binding protein-like II"/>
    <property type="match status" value="1"/>
</dbReference>
<name>A0A7R9CL75_TIMPO</name>
<evidence type="ECO:0000256" key="3">
    <source>
        <dbReference type="ARBA" id="ARBA00022475"/>
    </source>
</evidence>
<feature type="transmembrane region" description="Helical" evidence="12">
    <location>
        <begin position="347"/>
        <end position="371"/>
    </location>
</feature>
<keyword evidence="8" id="KW-0675">Receptor</keyword>
<proteinExistence type="predicted"/>
<keyword evidence="3" id="KW-1003">Cell membrane</keyword>
<feature type="transmembrane region" description="Helical" evidence="12">
    <location>
        <begin position="418"/>
        <end position="444"/>
    </location>
</feature>
<sequence>MPSCPLTNSFLRKTIALGGDINIVTLDLMKPNATRGVVWDVYSTGPMTSPQVWLLACWFEGGTNKWQLMLSTARRLPTYKEKMMAKPHNLLGVTLRVGVIMNKKDYNYDCHVYMDDKGQVRAVSGYSIDLLDILRNILQFRVEYVPADSWGALDDEETWTGLMGLLESDKADLVLCHPTVTSERSRIAQFLQPTLHSRTGRSTVFITTPRRMVTTSIGFLSSGEEPLIGDGSYSPAEAGFSGFGFVISGKTLLRDRFRFQYYPAWPAFGFLSSGEEPLVGDSSYSPARGLSSGIGFGFNNIWRGRLSVSYPPGKSLSSGILQKDLSNVLSSRVLVYRASGLPLTQDVFVLTFAGSLWLCLLVMLAVLASCIHTVSQWRLKLPGNREENWSWVEVTLWGVAAACQQGYSKQPTGVSCRLLFITGYLTSYLLYTGFAAGVTSLLAVQGQDTHLQLQDAVRMRLNFAAYWDGLQSSYLQNLQENDPAAHQLYYKDLRRRGNQLRDLDGLYSHVQREHSMAMATKHPVQQYMLTRVTTDEACQITLLLKVREHGLMSQVLHRNMPVMPPCGSGPAYSSAGLGHIMSAILILGSGVAMSAFLMLAEFAWNYHKKGRRRIKLEKTSCCTYRLNIRNKQQ</sequence>
<dbReference type="EMBL" id="OD000457">
    <property type="protein sequence ID" value="CAD7397722.1"/>
    <property type="molecule type" value="Genomic_DNA"/>
</dbReference>
<dbReference type="GO" id="GO:0005886">
    <property type="term" value="C:plasma membrane"/>
    <property type="evidence" value="ECO:0007669"/>
    <property type="project" value="UniProtKB-SubCell"/>
</dbReference>
<evidence type="ECO:0000256" key="1">
    <source>
        <dbReference type="ARBA" id="ARBA00004651"/>
    </source>
</evidence>
<evidence type="ECO:0000256" key="10">
    <source>
        <dbReference type="ARBA" id="ARBA00023286"/>
    </source>
</evidence>
<feature type="domain" description="Ionotropic glutamate receptor L-glutamate and glycine-binding" evidence="13">
    <location>
        <begin position="112"/>
        <end position="195"/>
    </location>
</feature>
<evidence type="ECO:0000256" key="6">
    <source>
        <dbReference type="ARBA" id="ARBA00023065"/>
    </source>
</evidence>
<evidence type="ECO:0000256" key="5">
    <source>
        <dbReference type="ARBA" id="ARBA00022989"/>
    </source>
</evidence>
<evidence type="ECO:0000256" key="12">
    <source>
        <dbReference type="SAM" id="Phobius"/>
    </source>
</evidence>
<protein>
    <recommendedName>
        <fullName evidence="13">Ionotropic glutamate receptor L-glutamate and glycine-binding domain-containing protein</fullName>
    </recommendedName>
</protein>
<dbReference type="PANTHER" id="PTHR42643">
    <property type="entry name" value="IONOTROPIC RECEPTOR 20A-RELATED"/>
    <property type="match status" value="1"/>
</dbReference>
<keyword evidence="2" id="KW-0813">Transport</keyword>
<keyword evidence="11" id="KW-0407">Ion channel</keyword>
<keyword evidence="7 12" id="KW-0472">Membrane</keyword>
<organism evidence="14">
    <name type="scientific">Timema poppense</name>
    <name type="common">Walking stick</name>
    <dbReference type="NCBI Taxonomy" id="170557"/>
    <lineage>
        <taxon>Eukaryota</taxon>
        <taxon>Metazoa</taxon>
        <taxon>Ecdysozoa</taxon>
        <taxon>Arthropoda</taxon>
        <taxon>Hexapoda</taxon>
        <taxon>Insecta</taxon>
        <taxon>Pterygota</taxon>
        <taxon>Neoptera</taxon>
        <taxon>Polyneoptera</taxon>
        <taxon>Phasmatodea</taxon>
        <taxon>Timematodea</taxon>
        <taxon>Timematoidea</taxon>
        <taxon>Timematidae</taxon>
        <taxon>Timema</taxon>
    </lineage>
</organism>
<evidence type="ECO:0000256" key="4">
    <source>
        <dbReference type="ARBA" id="ARBA00022692"/>
    </source>
</evidence>
<evidence type="ECO:0000256" key="7">
    <source>
        <dbReference type="ARBA" id="ARBA00023136"/>
    </source>
</evidence>
<evidence type="ECO:0000256" key="2">
    <source>
        <dbReference type="ARBA" id="ARBA00022448"/>
    </source>
</evidence>
<comment type="subcellular location">
    <subcellularLocation>
        <location evidence="1">Cell membrane</location>
        <topology evidence="1">Multi-pass membrane protein</topology>
    </subcellularLocation>
</comment>